<keyword evidence="2" id="KW-0677">Repeat</keyword>
<dbReference type="SUPFAM" id="SSF50978">
    <property type="entry name" value="WD40 repeat-like"/>
    <property type="match status" value="1"/>
</dbReference>
<dbReference type="PROSITE" id="PS50294">
    <property type="entry name" value="WD_REPEATS_REGION"/>
    <property type="match status" value="1"/>
</dbReference>
<dbReference type="Proteomes" id="UP001054252">
    <property type="component" value="Unassembled WGS sequence"/>
</dbReference>
<dbReference type="GO" id="GO:0120330">
    <property type="term" value="C:rixosome complex"/>
    <property type="evidence" value="ECO:0007669"/>
    <property type="project" value="TreeGrafter"/>
</dbReference>
<dbReference type="GO" id="GO:0006364">
    <property type="term" value="P:rRNA processing"/>
    <property type="evidence" value="ECO:0007669"/>
    <property type="project" value="TreeGrafter"/>
</dbReference>
<evidence type="ECO:0000256" key="2">
    <source>
        <dbReference type="ARBA" id="ARBA00022737"/>
    </source>
</evidence>
<feature type="region of interest" description="Disordered" evidence="4">
    <location>
        <begin position="357"/>
        <end position="385"/>
    </location>
</feature>
<organism evidence="5 6">
    <name type="scientific">Rubroshorea leprosula</name>
    <dbReference type="NCBI Taxonomy" id="152421"/>
    <lineage>
        <taxon>Eukaryota</taxon>
        <taxon>Viridiplantae</taxon>
        <taxon>Streptophyta</taxon>
        <taxon>Embryophyta</taxon>
        <taxon>Tracheophyta</taxon>
        <taxon>Spermatophyta</taxon>
        <taxon>Magnoliopsida</taxon>
        <taxon>eudicotyledons</taxon>
        <taxon>Gunneridae</taxon>
        <taxon>Pentapetalae</taxon>
        <taxon>rosids</taxon>
        <taxon>malvids</taxon>
        <taxon>Malvales</taxon>
        <taxon>Dipterocarpaceae</taxon>
        <taxon>Rubroshorea</taxon>
    </lineage>
</organism>
<dbReference type="Pfam" id="PF00400">
    <property type="entry name" value="WD40"/>
    <property type="match status" value="4"/>
</dbReference>
<dbReference type="InterPro" id="IPR015943">
    <property type="entry name" value="WD40/YVTN_repeat-like_dom_sf"/>
</dbReference>
<evidence type="ECO:0000256" key="1">
    <source>
        <dbReference type="ARBA" id="ARBA00022574"/>
    </source>
</evidence>
<evidence type="ECO:0000256" key="4">
    <source>
        <dbReference type="SAM" id="MobiDB-lite"/>
    </source>
</evidence>
<evidence type="ECO:0000256" key="3">
    <source>
        <dbReference type="PROSITE-ProRule" id="PRU00221"/>
    </source>
</evidence>
<dbReference type="GO" id="GO:0006261">
    <property type="term" value="P:DNA-templated DNA replication"/>
    <property type="evidence" value="ECO:0007669"/>
    <property type="project" value="TreeGrafter"/>
</dbReference>
<accession>A0AAV5J3F6</accession>
<protein>
    <recommendedName>
        <fullName evidence="7">Protein ROOT INITIATION DEFECTIVE 3-like</fullName>
    </recommendedName>
</protein>
<gene>
    <name evidence="5" type="ORF">SLEP1_g17467</name>
</gene>
<sequence length="385" mass="42782">MEAIGPLCCTKDGVYIAGAAPSGNAYIWEVSSGRLLKTWRAHHKSFKCMVFSDDGSLLFCGSEDGIIYVWSMISLLDVDDSGSFPSLLHYLSEHSSSITGLLTLTRSCGTNSIFISSSLDGTCKVWDLISGRLLQTQVHPTSITAITLHPVEQILFSGTMDGRIIVNELDVGAGEDSLIVKEDQALFPEGHNGSITALTFSGLGLISASEDCTFCLWDMTNRVIVRRFNHQKGAVTNALVIKLSSLFPMPNQLRVSNQFRISLLEKCPPSAKMSRGMVASLSWCLSPNELTSTEFQRTNLLDHQIFHSEQQRTPTAMQMKVERSMSDRIWATSMTKHVMEINRHLQSHLLNLMESRLSRPHENSKRKKPMIENPEDLEKQSQSSG</sequence>
<reference evidence="5 6" key="1">
    <citation type="journal article" date="2021" name="Commun. Biol.">
        <title>The genome of Shorea leprosula (Dipterocarpaceae) highlights the ecological relevance of drought in aseasonal tropical rainforests.</title>
        <authorList>
            <person name="Ng K.K.S."/>
            <person name="Kobayashi M.J."/>
            <person name="Fawcett J.A."/>
            <person name="Hatakeyama M."/>
            <person name="Paape T."/>
            <person name="Ng C.H."/>
            <person name="Ang C.C."/>
            <person name="Tnah L.H."/>
            <person name="Lee C.T."/>
            <person name="Nishiyama T."/>
            <person name="Sese J."/>
            <person name="O'Brien M.J."/>
            <person name="Copetti D."/>
            <person name="Mohd Noor M.I."/>
            <person name="Ong R.C."/>
            <person name="Putra M."/>
            <person name="Sireger I.Z."/>
            <person name="Indrioko S."/>
            <person name="Kosugi Y."/>
            <person name="Izuno A."/>
            <person name="Isagi Y."/>
            <person name="Lee S.L."/>
            <person name="Shimizu K.K."/>
        </authorList>
    </citation>
    <scope>NUCLEOTIDE SEQUENCE [LARGE SCALE GENOMIC DNA]</scope>
    <source>
        <strain evidence="5">214</strain>
    </source>
</reference>
<dbReference type="PROSITE" id="PS50082">
    <property type="entry name" value="WD_REPEATS_2"/>
    <property type="match status" value="3"/>
</dbReference>
<feature type="repeat" description="WD" evidence="3">
    <location>
        <begin position="39"/>
        <end position="72"/>
    </location>
</feature>
<dbReference type="InterPro" id="IPR045227">
    <property type="entry name" value="WDR18/Ipi3/RID3"/>
</dbReference>
<dbReference type="AlphaFoldDB" id="A0AAV5J3F6"/>
<keyword evidence="6" id="KW-1185">Reference proteome</keyword>
<dbReference type="EMBL" id="BPVZ01000023">
    <property type="protein sequence ID" value="GKV05457.1"/>
    <property type="molecule type" value="Genomic_DNA"/>
</dbReference>
<name>A0AAV5J3F6_9ROSI</name>
<evidence type="ECO:0008006" key="7">
    <source>
        <dbReference type="Google" id="ProtNLM"/>
    </source>
</evidence>
<proteinExistence type="predicted"/>
<dbReference type="PRINTS" id="PR00320">
    <property type="entry name" value="GPROTEINBRPT"/>
</dbReference>
<keyword evidence="1 3" id="KW-0853">WD repeat</keyword>
<dbReference type="InterPro" id="IPR020472">
    <property type="entry name" value="WD40_PAC1"/>
</dbReference>
<evidence type="ECO:0000313" key="5">
    <source>
        <dbReference type="EMBL" id="GKV05457.1"/>
    </source>
</evidence>
<evidence type="ECO:0000313" key="6">
    <source>
        <dbReference type="Proteomes" id="UP001054252"/>
    </source>
</evidence>
<dbReference type="Gene3D" id="2.130.10.10">
    <property type="entry name" value="YVTN repeat-like/Quinoprotein amine dehydrogenase"/>
    <property type="match status" value="2"/>
</dbReference>
<dbReference type="SMART" id="SM00320">
    <property type="entry name" value="WD40"/>
    <property type="match status" value="4"/>
</dbReference>
<feature type="repeat" description="WD" evidence="3">
    <location>
        <begin position="188"/>
        <end position="227"/>
    </location>
</feature>
<dbReference type="PANTHER" id="PTHR18763">
    <property type="entry name" value="WD-REPEAT PROTEIN 18"/>
    <property type="match status" value="1"/>
</dbReference>
<feature type="repeat" description="WD" evidence="3">
    <location>
        <begin position="91"/>
        <end position="136"/>
    </location>
</feature>
<comment type="caution">
    <text evidence="5">The sequence shown here is derived from an EMBL/GenBank/DDBJ whole genome shotgun (WGS) entry which is preliminary data.</text>
</comment>
<dbReference type="InterPro" id="IPR001680">
    <property type="entry name" value="WD40_rpt"/>
</dbReference>
<dbReference type="GO" id="GO:0005656">
    <property type="term" value="C:nuclear pre-replicative complex"/>
    <property type="evidence" value="ECO:0007669"/>
    <property type="project" value="TreeGrafter"/>
</dbReference>
<dbReference type="PANTHER" id="PTHR18763:SF4">
    <property type="entry name" value="PROTEIN ROOT INITIATION DEFECTIVE 3-LIKE"/>
    <property type="match status" value="1"/>
</dbReference>
<dbReference type="InterPro" id="IPR036322">
    <property type="entry name" value="WD40_repeat_dom_sf"/>
</dbReference>